<organism evidence="1 2">
    <name type="scientific">Ustilaginoidea virens</name>
    <name type="common">Rice false smut fungus</name>
    <name type="synonym">Villosiclava virens</name>
    <dbReference type="NCBI Taxonomy" id="1159556"/>
    <lineage>
        <taxon>Eukaryota</taxon>
        <taxon>Fungi</taxon>
        <taxon>Dikarya</taxon>
        <taxon>Ascomycota</taxon>
        <taxon>Pezizomycotina</taxon>
        <taxon>Sordariomycetes</taxon>
        <taxon>Hypocreomycetidae</taxon>
        <taxon>Hypocreales</taxon>
        <taxon>Clavicipitaceae</taxon>
        <taxon>Ustilaginoidea</taxon>
    </lineage>
</organism>
<dbReference type="GeneID" id="66061500"/>
<keyword evidence="2" id="KW-1185">Reference proteome</keyword>
<name>A0A8E5HJA2_USTVR</name>
<gene>
    <name evidence="1" type="ORF">UV8b_00722</name>
</gene>
<evidence type="ECO:0000313" key="2">
    <source>
        <dbReference type="Proteomes" id="UP000027002"/>
    </source>
</evidence>
<dbReference type="RefSeq" id="XP_042994154.1">
    <property type="nucleotide sequence ID" value="XM_043138220.1"/>
</dbReference>
<dbReference type="AlphaFoldDB" id="A0A8E5HJA2"/>
<dbReference type="KEGG" id="uvi:66061500"/>
<accession>A0A8E5HJA2</accession>
<proteinExistence type="predicted"/>
<reference evidence="1" key="1">
    <citation type="submission" date="2020-03" db="EMBL/GenBank/DDBJ databases">
        <title>A mixture of massive structural variations and highly conserved coding sequences in Ustilaginoidea virens genome.</title>
        <authorList>
            <person name="Zhang K."/>
            <person name="Zhao Z."/>
            <person name="Zhang Z."/>
            <person name="Li Y."/>
            <person name="Hsiang T."/>
            <person name="Sun W."/>
        </authorList>
    </citation>
    <scope>NUCLEOTIDE SEQUENCE</scope>
    <source>
        <strain evidence="1">UV-8b</strain>
    </source>
</reference>
<dbReference type="Proteomes" id="UP000027002">
    <property type="component" value="Chromosome 1"/>
</dbReference>
<dbReference type="EMBL" id="CP072753">
    <property type="protein sequence ID" value="QUC16481.1"/>
    <property type="molecule type" value="Genomic_DNA"/>
</dbReference>
<protein>
    <submittedName>
        <fullName evidence="1">Uncharacterized protein</fullName>
    </submittedName>
</protein>
<sequence>MVLSNAADRKTLPLEFHPGTLEDTPASGPTCLPGQKPCLAIFSSLFISFAFWQDHPPSLAALTTIQGSHHGSYSAMTAVWPFDAVGLYGVKSKAPASTWAPRRDCYAGWRWGSVTPL</sequence>
<evidence type="ECO:0000313" key="1">
    <source>
        <dbReference type="EMBL" id="QUC16481.1"/>
    </source>
</evidence>